<dbReference type="Pfam" id="PF12969">
    <property type="entry name" value="DUF3857"/>
    <property type="match status" value="1"/>
</dbReference>
<organism evidence="4 5">
    <name type="scientific">Adhaeribacter arboris</name>
    <dbReference type="NCBI Taxonomy" id="2072846"/>
    <lineage>
        <taxon>Bacteria</taxon>
        <taxon>Pseudomonadati</taxon>
        <taxon>Bacteroidota</taxon>
        <taxon>Cytophagia</taxon>
        <taxon>Cytophagales</taxon>
        <taxon>Hymenobacteraceae</taxon>
        <taxon>Adhaeribacter</taxon>
    </lineage>
</organism>
<evidence type="ECO:0008006" key="6">
    <source>
        <dbReference type="Google" id="ProtNLM"/>
    </source>
</evidence>
<keyword evidence="5" id="KW-1185">Reference proteome</keyword>
<evidence type="ECO:0000256" key="1">
    <source>
        <dbReference type="SAM" id="SignalP"/>
    </source>
</evidence>
<dbReference type="InterPro" id="IPR024618">
    <property type="entry name" value="DUF3857"/>
</dbReference>
<accession>A0A2T2YKR2</accession>
<dbReference type="Gene3D" id="2.60.120.1130">
    <property type="match status" value="1"/>
</dbReference>
<comment type="caution">
    <text evidence="4">The sequence shown here is derived from an EMBL/GenBank/DDBJ whole genome shotgun (WGS) entry which is preliminary data.</text>
</comment>
<dbReference type="Pfam" id="PF01841">
    <property type="entry name" value="Transglut_core"/>
    <property type="match status" value="1"/>
</dbReference>
<evidence type="ECO:0000259" key="3">
    <source>
        <dbReference type="Pfam" id="PF12969"/>
    </source>
</evidence>
<name>A0A2T2YKR2_9BACT</name>
<dbReference type="RefSeq" id="WP_106932282.1">
    <property type="nucleotide sequence ID" value="NZ_PYFT01000001.1"/>
</dbReference>
<keyword evidence="1" id="KW-0732">Signal</keyword>
<gene>
    <name evidence="4" type="ORF">AHMF7605_22660</name>
</gene>
<dbReference type="Gene3D" id="3.10.620.30">
    <property type="match status" value="1"/>
</dbReference>
<dbReference type="OrthoDB" id="98874at2"/>
<proteinExistence type="predicted"/>
<feature type="signal peptide" evidence="1">
    <location>
        <begin position="1"/>
        <end position="20"/>
    </location>
</feature>
<protein>
    <recommendedName>
        <fullName evidence="6">DUF3857 domain-containing protein</fullName>
    </recommendedName>
</protein>
<feature type="domain" description="Transglutaminase-like" evidence="2">
    <location>
        <begin position="301"/>
        <end position="381"/>
    </location>
</feature>
<reference evidence="4 5" key="1">
    <citation type="submission" date="2018-03" db="EMBL/GenBank/DDBJ databases">
        <title>Adhaeribacter sp. HMF7605 Genome sequencing and assembly.</title>
        <authorList>
            <person name="Kang H."/>
            <person name="Kang J."/>
            <person name="Cha I."/>
            <person name="Kim H."/>
            <person name="Joh K."/>
        </authorList>
    </citation>
    <scope>NUCLEOTIDE SEQUENCE [LARGE SCALE GENOMIC DNA]</scope>
    <source>
        <strain evidence="4 5">HMF7605</strain>
    </source>
</reference>
<feature type="domain" description="DUF3857" evidence="3">
    <location>
        <begin position="73"/>
        <end position="239"/>
    </location>
</feature>
<dbReference type="EMBL" id="PYFT01000001">
    <property type="protein sequence ID" value="PSR56104.1"/>
    <property type="molecule type" value="Genomic_DNA"/>
</dbReference>
<dbReference type="Gene3D" id="2.60.40.3140">
    <property type="match status" value="1"/>
</dbReference>
<dbReference type="AlphaFoldDB" id="A0A2T2YKR2"/>
<evidence type="ECO:0000313" key="4">
    <source>
        <dbReference type="EMBL" id="PSR56104.1"/>
    </source>
</evidence>
<dbReference type="InterPro" id="IPR002931">
    <property type="entry name" value="Transglutaminase-like"/>
</dbReference>
<evidence type="ECO:0000259" key="2">
    <source>
        <dbReference type="Pfam" id="PF01841"/>
    </source>
</evidence>
<dbReference type="Proteomes" id="UP000240357">
    <property type="component" value="Unassembled WGS sequence"/>
</dbReference>
<evidence type="ECO:0000313" key="5">
    <source>
        <dbReference type="Proteomes" id="UP000240357"/>
    </source>
</evidence>
<feature type="chain" id="PRO_5015474208" description="DUF3857 domain-containing protein" evidence="1">
    <location>
        <begin position="21"/>
        <end position="658"/>
    </location>
</feature>
<sequence length="658" mass="74573">MVKRLPFFLILFCSSFWSFSQLPVEIPKFGKIDIKDFEKTPYSADTSVSAVVLFEVGESKFSVDASGLVLYSDHHVRIKILKKSGYEWATETIPLYGNSNADREVVMNLKGNTYNLVDGKIITDKLSKEAIFTEKEDDVWTNQKFSLPNVKEGSIIEYSYRIKSGYFFDFPNWTFQRTIPVLYSQYKAEFPQYFDYKKVTQGYEAFYIVKSEPINVSLSSTLATSGTRYIWAMKDVPAIEEEPYMGSIKDYVARIEFELGQISLPGDFVRPINNSWEKITTNLLASENFGGRIKKSSVVKSLTAPVLAQSTDPIKRLEAIFDYVRSNFKWNDANRLFASQSFGKLVEKKVGSSAEINLLLTAMLKEADIEANPLILSTRGHGRVNPYYPSLTKFNYTIAHAKIGDKVYLLDATEPMGTLNVLPTRCLNEVGRLISATNSDWVVLQSEAKDSFVHHSKLVINQDNSISGAVHVIRNGHNAFTYRKSISQDGEKKYIDNLKKASDLFEIKNINLKNTTPSLEPLIIDYEIATTNQAQPSNIIYLQPLQNAATKANPFKHETRKFPIDFTTPIDQTYMYTYTIPDGYTVEEQPKSAKVSLPENGGSFIYSVTTMGSTINVLSKVVINRPQFLAEEYPYLKEFYNQIVAKQSEQIVLKKNAN</sequence>